<dbReference type="PROSITE" id="PS00108">
    <property type="entry name" value="PROTEIN_KINASE_ST"/>
    <property type="match status" value="1"/>
</dbReference>
<evidence type="ECO:0000256" key="8">
    <source>
        <dbReference type="ARBA" id="ARBA00048679"/>
    </source>
</evidence>
<feature type="binding site" evidence="9">
    <location>
        <position position="112"/>
    </location>
    <ligand>
        <name>ATP</name>
        <dbReference type="ChEBI" id="CHEBI:30616"/>
    </ligand>
</feature>
<feature type="region of interest" description="Disordered" evidence="10">
    <location>
        <begin position="1"/>
        <end position="68"/>
    </location>
</feature>
<evidence type="ECO:0000256" key="7">
    <source>
        <dbReference type="ARBA" id="ARBA00047899"/>
    </source>
</evidence>
<evidence type="ECO:0000256" key="2">
    <source>
        <dbReference type="ARBA" id="ARBA00022527"/>
    </source>
</evidence>
<evidence type="ECO:0000256" key="5">
    <source>
        <dbReference type="ARBA" id="ARBA00022777"/>
    </source>
</evidence>
<dbReference type="Gene3D" id="3.30.200.20">
    <property type="entry name" value="Phosphorylase Kinase, domain 1"/>
    <property type="match status" value="1"/>
</dbReference>
<evidence type="ECO:0000256" key="1">
    <source>
        <dbReference type="ARBA" id="ARBA00012513"/>
    </source>
</evidence>
<evidence type="ECO:0000256" key="4">
    <source>
        <dbReference type="ARBA" id="ARBA00022741"/>
    </source>
</evidence>
<evidence type="ECO:0000313" key="12">
    <source>
        <dbReference type="EMBL" id="CAH3046842.1"/>
    </source>
</evidence>
<keyword evidence="3" id="KW-0808">Transferase</keyword>
<dbReference type="PROSITE" id="PS00107">
    <property type="entry name" value="PROTEIN_KINASE_ATP"/>
    <property type="match status" value="1"/>
</dbReference>
<feature type="compositionally biased region" description="Polar residues" evidence="10">
    <location>
        <begin position="332"/>
        <end position="346"/>
    </location>
</feature>
<gene>
    <name evidence="12" type="ORF">PLOB_00010001</name>
</gene>
<dbReference type="Gene3D" id="1.10.510.10">
    <property type="entry name" value="Transferase(Phosphotransferase) domain 1"/>
    <property type="match status" value="2"/>
</dbReference>
<feature type="compositionally biased region" description="Polar residues" evidence="10">
    <location>
        <begin position="375"/>
        <end position="385"/>
    </location>
</feature>
<dbReference type="InterPro" id="IPR051334">
    <property type="entry name" value="SRPK"/>
</dbReference>
<dbReference type="InterPro" id="IPR000719">
    <property type="entry name" value="Prot_kinase_dom"/>
</dbReference>
<feature type="region of interest" description="Disordered" evidence="10">
    <location>
        <begin position="262"/>
        <end position="421"/>
    </location>
</feature>
<dbReference type="InterPro" id="IPR017441">
    <property type="entry name" value="Protein_kinase_ATP_BS"/>
</dbReference>
<dbReference type="SMART" id="SM00220">
    <property type="entry name" value="S_TKc"/>
    <property type="match status" value="1"/>
</dbReference>
<protein>
    <recommendedName>
        <fullName evidence="1">non-specific serine/threonine protein kinase</fullName>
        <ecNumber evidence="1">2.7.11.1</ecNumber>
    </recommendedName>
</protein>
<feature type="domain" description="Protein kinase" evidence="11">
    <location>
        <begin position="83"/>
        <end position="600"/>
    </location>
</feature>
<sequence length="604" mass="68494">MNSKMQRKVLAIQAKKKRLKAPKARMRPDDSKSKPKSGSVSSFNDEDYEVDENSDEEEQEEPGDYLKGGYHPVRLGDLFNNRYSIIRKLGWGHFSTVWLAWDLKDRRFVALKIVKSASHYTETAIDEMKLLRTVHTADTDHTGYKHVVQLTDDFKIVGINGSHICMVFEVLGHNLLKLIIKSNYRGIPVMQVKSIIKQTLQGLDYLHTKCKIIHTDIKPENILLCVSEKHIQQLAAEAATARASGVYSPALISSAPPSVMQQCTSTKISKNKKKKMKKKLKKQIEKQQQQQDEIEQGILEENEEDSDKETEDCSNNTENCTENTTECEQKSSEQAPSEALSNCSQEKTVENHVDTESVELSEELSSQTLQEMGETASNDAMSTTEEQLESGALLCNGDVEDTDSRSVDMESIPEQKETAEENCLEENHTEADHSDDSVRVKIADLGNACWVHHHFTEEIQTRQYRSLEVLIGAAYGPAADMWSTACMAFELATGDFLFEPHSGEDYSRDEDHLAHVIELLGKVPRHIALSGKYSRDFFNKKGELKHISKLRPWGLYDVLREKYEWPEQDAMEFSAFLLPMLDFNTEKRASAAQCLDHPWLKDVV</sequence>
<evidence type="ECO:0000313" key="13">
    <source>
        <dbReference type="Proteomes" id="UP001159405"/>
    </source>
</evidence>
<name>A0ABN8NAN3_9CNID</name>
<dbReference type="PROSITE" id="PS50011">
    <property type="entry name" value="PROTEIN_KINASE_DOM"/>
    <property type="match status" value="1"/>
</dbReference>
<feature type="compositionally biased region" description="Low complexity" evidence="10">
    <location>
        <begin position="313"/>
        <end position="326"/>
    </location>
</feature>
<dbReference type="InterPro" id="IPR011009">
    <property type="entry name" value="Kinase-like_dom_sf"/>
</dbReference>
<evidence type="ECO:0000256" key="10">
    <source>
        <dbReference type="SAM" id="MobiDB-lite"/>
    </source>
</evidence>
<accession>A0ABN8NAN3</accession>
<dbReference type="InterPro" id="IPR008271">
    <property type="entry name" value="Ser/Thr_kinase_AS"/>
</dbReference>
<comment type="caution">
    <text evidence="12">The sequence shown here is derived from an EMBL/GenBank/DDBJ whole genome shotgun (WGS) entry which is preliminary data.</text>
</comment>
<evidence type="ECO:0000256" key="6">
    <source>
        <dbReference type="ARBA" id="ARBA00022840"/>
    </source>
</evidence>
<keyword evidence="13" id="KW-1185">Reference proteome</keyword>
<organism evidence="12 13">
    <name type="scientific">Porites lobata</name>
    <dbReference type="NCBI Taxonomy" id="104759"/>
    <lineage>
        <taxon>Eukaryota</taxon>
        <taxon>Metazoa</taxon>
        <taxon>Cnidaria</taxon>
        <taxon>Anthozoa</taxon>
        <taxon>Hexacorallia</taxon>
        <taxon>Scleractinia</taxon>
        <taxon>Fungiina</taxon>
        <taxon>Poritidae</taxon>
        <taxon>Porites</taxon>
    </lineage>
</organism>
<comment type="catalytic activity">
    <reaction evidence="7">
        <text>L-threonyl-[protein] + ATP = O-phospho-L-threonyl-[protein] + ADP + H(+)</text>
        <dbReference type="Rhea" id="RHEA:46608"/>
        <dbReference type="Rhea" id="RHEA-COMP:11060"/>
        <dbReference type="Rhea" id="RHEA-COMP:11605"/>
        <dbReference type="ChEBI" id="CHEBI:15378"/>
        <dbReference type="ChEBI" id="CHEBI:30013"/>
        <dbReference type="ChEBI" id="CHEBI:30616"/>
        <dbReference type="ChEBI" id="CHEBI:61977"/>
        <dbReference type="ChEBI" id="CHEBI:456216"/>
        <dbReference type="EC" id="2.7.11.1"/>
    </reaction>
</comment>
<evidence type="ECO:0000256" key="3">
    <source>
        <dbReference type="ARBA" id="ARBA00022679"/>
    </source>
</evidence>
<feature type="compositionally biased region" description="Acidic residues" evidence="10">
    <location>
        <begin position="292"/>
        <end position="312"/>
    </location>
</feature>
<dbReference type="SUPFAM" id="SSF56112">
    <property type="entry name" value="Protein kinase-like (PK-like)"/>
    <property type="match status" value="1"/>
</dbReference>
<keyword evidence="4 9" id="KW-0547">Nucleotide-binding</keyword>
<feature type="compositionally biased region" description="Acidic residues" evidence="10">
    <location>
        <begin position="44"/>
        <end position="63"/>
    </location>
</feature>
<dbReference type="EC" id="2.7.11.1" evidence="1"/>
<evidence type="ECO:0000259" key="11">
    <source>
        <dbReference type="PROSITE" id="PS50011"/>
    </source>
</evidence>
<dbReference type="EMBL" id="CALNXK010000015">
    <property type="protein sequence ID" value="CAH3046842.1"/>
    <property type="molecule type" value="Genomic_DNA"/>
</dbReference>
<reference evidence="12 13" key="1">
    <citation type="submission" date="2022-05" db="EMBL/GenBank/DDBJ databases">
        <authorList>
            <consortium name="Genoscope - CEA"/>
            <person name="William W."/>
        </authorList>
    </citation>
    <scope>NUCLEOTIDE SEQUENCE [LARGE SCALE GENOMIC DNA]</scope>
</reference>
<keyword evidence="2" id="KW-0723">Serine/threonine-protein kinase</keyword>
<dbReference type="Pfam" id="PF00069">
    <property type="entry name" value="Pkinase"/>
    <property type="match status" value="2"/>
</dbReference>
<dbReference type="Proteomes" id="UP001159405">
    <property type="component" value="Unassembled WGS sequence"/>
</dbReference>
<feature type="compositionally biased region" description="Basic and acidic residues" evidence="10">
    <location>
        <begin position="402"/>
        <end position="421"/>
    </location>
</feature>
<dbReference type="PANTHER" id="PTHR47634">
    <property type="entry name" value="PROTEIN KINASE DOMAIN-CONTAINING PROTEIN-RELATED"/>
    <property type="match status" value="1"/>
</dbReference>
<proteinExistence type="predicted"/>
<feature type="compositionally biased region" description="Basic residues" evidence="10">
    <location>
        <begin position="269"/>
        <end position="281"/>
    </location>
</feature>
<keyword evidence="5" id="KW-0418">Kinase</keyword>
<dbReference type="PANTHER" id="PTHR47634:SF9">
    <property type="entry name" value="PROTEIN KINASE DOMAIN-CONTAINING PROTEIN-RELATED"/>
    <property type="match status" value="1"/>
</dbReference>
<keyword evidence="6 9" id="KW-0067">ATP-binding</keyword>
<evidence type="ECO:0000256" key="9">
    <source>
        <dbReference type="PROSITE-ProRule" id="PRU10141"/>
    </source>
</evidence>
<feature type="compositionally biased region" description="Basic residues" evidence="10">
    <location>
        <begin position="14"/>
        <end position="25"/>
    </location>
</feature>
<comment type="catalytic activity">
    <reaction evidence="8">
        <text>L-seryl-[protein] + ATP = O-phospho-L-seryl-[protein] + ADP + H(+)</text>
        <dbReference type="Rhea" id="RHEA:17989"/>
        <dbReference type="Rhea" id="RHEA-COMP:9863"/>
        <dbReference type="Rhea" id="RHEA-COMP:11604"/>
        <dbReference type="ChEBI" id="CHEBI:15378"/>
        <dbReference type="ChEBI" id="CHEBI:29999"/>
        <dbReference type="ChEBI" id="CHEBI:30616"/>
        <dbReference type="ChEBI" id="CHEBI:83421"/>
        <dbReference type="ChEBI" id="CHEBI:456216"/>
        <dbReference type="EC" id="2.7.11.1"/>
    </reaction>
</comment>